<reference evidence="1 2" key="1">
    <citation type="submission" date="2015-11" db="EMBL/GenBank/DDBJ databases">
        <title>Lactobacillus brevis bacteriophage SA-C12: a mosaic Myoviridae member.</title>
        <authorList>
            <person name="Mahony J."/>
        </authorList>
    </citation>
    <scope>NUCLEOTIDE SEQUENCE [LARGE SCALE GENOMIC DNA]</scope>
</reference>
<evidence type="ECO:0000313" key="1">
    <source>
        <dbReference type="EMBL" id="ALY06913.1"/>
    </source>
</evidence>
<proteinExistence type="predicted"/>
<dbReference type="Proteomes" id="UP000223158">
    <property type="component" value="Segment"/>
</dbReference>
<evidence type="ECO:0000313" key="2">
    <source>
        <dbReference type="Proteomes" id="UP000223158"/>
    </source>
</evidence>
<gene>
    <name evidence="1" type="ORF">SAC12_092</name>
</gene>
<dbReference type="EMBL" id="KU052488">
    <property type="protein sequence ID" value="ALY06913.1"/>
    <property type="molecule type" value="Genomic_DNA"/>
</dbReference>
<protein>
    <submittedName>
        <fullName evidence="1">Uncharacterized protein</fullName>
    </submittedName>
</protein>
<name>A0A1I9KKC0_9CAUD</name>
<organism evidence="1 2">
    <name type="scientific">Lactobacillus phage SA-C12</name>
    <dbReference type="NCBI Taxonomy" id="1755697"/>
    <lineage>
        <taxon>Viruses</taxon>
        <taxon>Duplodnaviria</taxon>
        <taxon>Heunggongvirae</taxon>
        <taxon>Uroviricota</taxon>
        <taxon>Caudoviricetes</taxon>
        <taxon>Tybeckvirinae</taxon>
        <taxon>Lenusvirus</taxon>
        <taxon>Lenusvirus SAC12</taxon>
    </lineage>
</organism>
<keyword evidence="2" id="KW-1185">Reference proteome</keyword>
<sequence>MKEVKDNKIEINGELVSLEDLCQVVAESDSIAGLITQRFNFIGSNQSCLDKISNTDVNPERGSHFSIAVAKWWTVEKSGV</sequence>
<accession>A0A1I9KKC0</accession>